<gene>
    <name evidence="2" type="ORF">GMARGA_LOCUS963</name>
</gene>
<feature type="transmembrane region" description="Helical" evidence="1">
    <location>
        <begin position="883"/>
        <end position="907"/>
    </location>
</feature>
<evidence type="ECO:0000256" key="1">
    <source>
        <dbReference type="SAM" id="Phobius"/>
    </source>
</evidence>
<organism evidence="2 3">
    <name type="scientific">Gigaspora margarita</name>
    <dbReference type="NCBI Taxonomy" id="4874"/>
    <lineage>
        <taxon>Eukaryota</taxon>
        <taxon>Fungi</taxon>
        <taxon>Fungi incertae sedis</taxon>
        <taxon>Mucoromycota</taxon>
        <taxon>Glomeromycotina</taxon>
        <taxon>Glomeromycetes</taxon>
        <taxon>Diversisporales</taxon>
        <taxon>Gigasporaceae</taxon>
        <taxon>Gigaspora</taxon>
    </lineage>
</organism>
<name>A0ABM8VY01_GIGMA</name>
<sequence length="1092" mass="128482">MLQESIVDIDEDNGETKELYLTISPNGDFVVEFVLLQVLLPDESKLWRFKFRLYNVENPNKNDYLDLEDNERFSYRKLSEIATSKILEFTKEQSNLITSENKLSWSVAVSDKLYNFKKSYKSTVRLLAISCISKHDMTPKDHIYSEGSKMPGFITIFSINEDYSIGEILKLNEYGGIVKLFSKNGDKKMNKINQYIDNKETSEDNKNTDFKETKENNQNIDKFFLVILNVSGIHKYQFGQLNNKHAGNIQNLKYPKRIYNAIKFNSKLSARVNMKYILKCLNKHYFLVDTKSEGVQYMELYDLKTDQLVNTFKRQNLNSLNFIVDIPANFTISNNNKLLAYNSKNQVKLYLIECGLEIASIEIKTDEMSFDGYFRSNSFVIIVKNEEEKEKEFSDDKRIYDDLTSVYLKSKGDKKDFQTLSLEENFEDITDKKKWVIFDLDHKKNELDEYYYIFEPWLLASDKKETPRYSVYLDEKKEILLLIGSYTIQVWYDRVNHDQSKKRTLEFISVIDKNESKSEVKKIEYAIRRFKLSIQSKDSQSVIEIGSNDEIIYAAKEACYTLKYLNQIYHSSDVEYSLSLTVENWQLKFQEIVKQTRNIILRFIMLYPTAWRLLDFRFDLLSILIEAREYTLIKYILFNEKDLYNYYDLGIDFVSYSELVISDLLHEPSLHMPQYFSWGGETINTIFKAFEDDDPIYLGFLLEYYSIRAVEDIGWMITVGEIIPMLYNKNNKNYGIYKFYIQLLFYKPCFGKKKLDIPFFEFIKIPPTISNCSEVFIPITQLIPQESILKVEEISPDKIPYTQMVPLIDFASNNELSFEKRGNKYMNFLKSLFSPGEFVSPDEHHIPFLSLLYEVEHNFDDPFYYNPSMEAIMNFIWYSSKSYWPPIIYVFIIYFLSYSIISWMYIAHIQVVVSNGSKIVYTMAGEPENSFLNPFSAIIAVYNWDQLSLDTWGFWPLIILSIIGNIVFVIILGNVIVSFMSAAFENADKDGKRAVLYYQSSLIYEYMLLKNSAFISGQTDLDSKFKAKLRMKYICFYDDESVTVAWNYKCEKLKSIPIYSAAVRQRQMKMDEFPSFNECEFIWTANINDDNT</sequence>
<keyword evidence="1" id="KW-1133">Transmembrane helix</keyword>
<feature type="transmembrane region" description="Helical" evidence="1">
    <location>
        <begin position="954"/>
        <end position="984"/>
    </location>
</feature>
<comment type="caution">
    <text evidence="2">The sequence shown here is derived from an EMBL/GenBank/DDBJ whole genome shotgun (WGS) entry which is preliminary data.</text>
</comment>
<proteinExistence type="predicted"/>
<dbReference type="EMBL" id="CAJVQB010000211">
    <property type="protein sequence ID" value="CAG8475058.1"/>
    <property type="molecule type" value="Genomic_DNA"/>
</dbReference>
<keyword evidence="3" id="KW-1185">Reference proteome</keyword>
<feature type="transmembrane region" description="Helical" evidence="1">
    <location>
        <begin position="919"/>
        <end position="942"/>
    </location>
</feature>
<keyword evidence="1" id="KW-0472">Membrane</keyword>
<accession>A0ABM8VY01</accession>
<dbReference type="Proteomes" id="UP000789901">
    <property type="component" value="Unassembled WGS sequence"/>
</dbReference>
<protein>
    <submittedName>
        <fullName evidence="2">28866_t:CDS:1</fullName>
    </submittedName>
</protein>
<reference evidence="2 3" key="1">
    <citation type="submission" date="2021-06" db="EMBL/GenBank/DDBJ databases">
        <authorList>
            <person name="Kallberg Y."/>
            <person name="Tangrot J."/>
            <person name="Rosling A."/>
        </authorList>
    </citation>
    <scope>NUCLEOTIDE SEQUENCE [LARGE SCALE GENOMIC DNA]</scope>
    <source>
        <strain evidence="2 3">120-4 pot B 10/14</strain>
    </source>
</reference>
<evidence type="ECO:0000313" key="2">
    <source>
        <dbReference type="EMBL" id="CAG8475058.1"/>
    </source>
</evidence>
<evidence type="ECO:0000313" key="3">
    <source>
        <dbReference type="Proteomes" id="UP000789901"/>
    </source>
</evidence>
<keyword evidence="1" id="KW-0812">Transmembrane</keyword>